<dbReference type="EMBL" id="BJWL01000464">
    <property type="protein sequence ID" value="GFS46196.1"/>
    <property type="molecule type" value="Genomic_DNA"/>
</dbReference>
<proteinExistence type="predicted"/>
<organism evidence="1 2">
    <name type="scientific">Actinidia rufa</name>
    <dbReference type="NCBI Taxonomy" id="165716"/>
    <lineage>
        <taxon>Eukaryota</taxon>
        <taxon>Viridiplantae</taxon>
        <taxon>Streptophyta</taxon>
        <taxon>Embryophyta</taxon>
        <taxon>Tracheophyta</taxon>
        <taxon>Spermatophyta</taxon>
        <taxon>Magnoliopsida</taxon>
        <taxon>eudicotyledons</taxon>
        <taxon>Gunneridae</taxon>
        <taxon>Pentapetalae</taxon>
        <taxon>asterids</taxon>
        <taxon>Ericales</taxon>
        <taxon>Actinidiaceae</taxon>
        <taxon>Actinidia</taxon>
    </lineage>
</organism>
<sequence length="130" mass="14855">MRPSMKVLSIQQHARDTLSSLRMKKRNWNWARSNRSLSNRGWNNILDWISHQSNSKIQSHEINYDFKDEESLGCSTRVACALGYARLVRWSTQGYARLCRDAGLVAAQGQELMVRVIQMAAQGKGLVAQF</sequence>
<evidence type="ECO:0000313" key="1">
    <source>
        <dbReference type="EMBL" id="GFS46196.1"/>
    </source>
</evidence>
<reference evidence="2" key="1">
    <citation type="submission" date="2019-07" db="EMBL/GenBank/DDBJ databases">
        <title>De Novo Assembly of kiwifruit Actinidia rufa.</title>
        <authorList>
            <person name="Sugita-Konishi S."/>
            <person name="Sato K."/>
            <person name="Mori E."/>
            <person name="Abe Y."/>
            <person name="Kisaki G."/>
            <person name="Hamano K."/>
            <person name="Suezawa K."/>
            <person name="Otani M."/>
            <person name="Fukuda T."/>
            <person name="Manabe T."/>
            <person name="Gomi K."/>
            <person name="Tabuchi M."/>
            <person name="Akimitsu K."/>
            <person name="Kataoka I."/>
        </authorList>
    </citation>
    <scope>NUCLEOTIDE SEQUENCE [LARGE SCALE GENOMIC DNA]</scope>
    <source>
        <strain evidence="2">cv. Fuchu</strain>
    </source>
</reference>
<evidence type="ECO:0000313" key="2">
    <source>
        <dbReference type="Proteomes" id="UP000585474"/>
    </source>
</evidence>
<accession>A0A7J0E1N0</accession>
<dbReference type="AlphaFoldDB" id="A0A7J0E1N0"/>
<keyword evidence="2" id="KW-1185">Reference proteome</keyword>
<comment type="caution">
    <text evidence="1">The sequence shown here is derived from an EMBL/GenBank/DDBJ whole genome shotgun (WGS) entry which is preliminary data.</text>
</comment>
<dbReference type="Proteomes" id="UP000585474">
    <property type="component" value="Unassembled WGS sequence"/>
</dbReference>
<gene>
    <name evidence="1" type="ORF">Acr_00g0100740</name>
</gene>
<protein>
    <submittedName>
        <fullName evidence="1">Uncharacterized protein</fullName>
    </submittedName>
</protein>
<name>A0A7J0E1N0_9ERIC</name>